<sequence length="138" mass="16255">MAIKASGKNRSNNHRQLVGQRGEEAVCWWLKKNHFEIVEQNWFCRAGEIDIIARKDNIYHFVEIKSCCGEKRYWPEESLTAYKQYRIINTILKYVDQKGLNDDWQLDVALVTLNQSTGRVRIELLANHEIDEQVINSF</sequence>
<name>A0A2M7VEQ2_9BACT</name>
<accession>A0A2M7VEQ2</accession>
<dbReference type="Pfam" id="PF02021">
    <property type="entry name" value="UPF0102"/>
    <property type="match status" value="1"/>
</dbReference>
<dbReference type="SUPFAM" id="SSF52980">
    <property type="entry name" value="Restriction endonuclease-like"/>
    <property type="match status" value="1"/>
</dbReference>
<dbReference type="InterPro" id="IPR003509">
    <property type="entry name" value="UPF0102_YraN-like"/>
</dbReference>
<evidence type="ECO:0000313" key="3">
    <source>
        <dbReference type="EMBL" id="PIZ98835.1"/>
    </source>
</evidence>
<dbReference type="InterPro" id="IPR011856">
    <property type="entry name" value="tRNA_endonuc-like_dom_sf"/>
</dbReference>
<dbReference type="InterPro" id="IPR011335">
    <property type="entry name" value="Restrct_endonuc-II-like"/>
</dbReference>
<dbReference type="EMBL" id="PFPO01000061">
    <property type="protein sequence ID" value="PIZ98835.1"/>
    <property type="molecule type" value="Genomic_DNA"/>
</dbReference>
<dbReference type="PANTHER" id="PTHR34039">
    <property type="entry name" value="UPF0102 PROTEIN YRAN"/>
    <property type="match status" value="1"/>
</dbReference>
<comment type="caution">
    <text evidence="3">The sequence shown here is derived from an EMBL/GenBank/DDBJ whole genome shotgun (WGS) entry which is preliminary data.</text>
</comment>
<dbReference type="Gene3D" id="3.40.1350.10">
    <property type="match status" value="1"/>
</dbReference>
<comment type="similarity">
    <text evidence="1 2">Belongs to the UPF0102 family.</text>
</comment>
<evidence type="ECO:0000313" key="4">
    <source>
        <dbReference type="Proteomes" id="UP000230405"/>
    </source>
</evidence>
<dbReference type="HAMAP" id="MF_00048">
    <property type="entry name" value="UPF0102"/>
    <property type="match status" value="1"/>
</dbReference>
<dbReference type="AlphaFoldDB" id="A0A2M7VEQ2"/>
<evidence type="ECO:0000256" key="1">
    <source>
        <dbReference type="ARBA" id="ARBA00006738"/>
    </source>
</evidence>
<dbReference type="Proteomes" id="UP000230405">
    <property type="component" value="Unassembled WGS sequence"/>
</dbReference>
<evidence type="ECO:0000256" key="2">
    <source>
        <dbReference type="HAMAP-Rule" id="MF_00048"/>
    </source>
</evidence>
<dbReference type="PANTHER" id="PTHR34039:SF1">
    <property type="entry name" value="UPF0102 PROTEIN YRAN"/>
    <property type="match status" value="1"/>
</dbReference>
<dbReference type="GO" id="GO:0003676">
    <property type="term" value="F:nucleic acid binding"/>
    <property type="evidence" value="ECO:0007669"/>
    <property type="project" value="InterPro"/>
</dbReference>
<organism evidence="3 4">
    <name type="scientific">Candidatus Komeilibacteria bacterium CG_4_10_14_0_2_um_filter_37_10</name>
    <dbReference type="NCBI Taxonomy" id="1974470"/>
    <lineage>
        <taxon>Bacteria</taxon>
        <taxon>Candidatus Komeiliibacteriota</taxon>
    </lineage>
</organism>
<proteinExistence type="inferred from homology"/>
<gene>
    <name evidence="3" type="ORF">COX77_03330</name>
</gene>
<protein>
    <recommendedName>
        <fullName evidence="2">UPF0102 protein COX77_03330</fullName>
    </recommendedName>
</protein>
<reference evidence="4" key="1">
    <citation type="submission" date="2017-09" db="EMBL/GenBank/DDBJ databases">
        <title>Depth-based differentiation of microbial function through sediment-hosted aquifers and enrichment of novel symbionts in the deep terrestrial subsurface.</title>
        <authorList>
            <person name="Probst A.J."/>
            <person name="Ladd B."/>
            <person name="Jarett J.K."/>
            <person name="Geller-Mcgrath D.E."/>
            <person name="Sieber C.M.K."/>
            <person name="Emerson J.B."/>
            <person name="Anantharaman K."/>
            <person name="Thomas B.C."/>
            <person name="Malmstrom R."/>
            <person name="Stieglmeier M."/>
            <person name="Klingl A."/>
            <person name="Woyke T."/>
            <person name="Ryan C.M."/>
            <person name="Banfield J.F."/>
        </authorList>
    </citation>
    <scope>NUCLEOTIDE SEQUENCE [LARGE SCALE GENOMIC DNA]</scope>
</reference>